<gene>
    <name evidence="1" type="ORF">QYM36_004879</name>
</gene>
<name>A0AA88L5E0_ARTSF</name>
<dbReference type="InterPro" id="IPR015943">
    <property type="entry name" value="WD40/YVTN_repeat-like_dom_sf"/>
</dbReference>
<dbReference type="SUPFAM" id="SSF69322">
    <property type="entry name" value="Tricorn protease domain 2"/>
    <property type="match status" value="1"/>
</dbReference>
<reference evidence="1" key="1">
    <citation type="submission" date="2023-07" db="EMBL/GenBank/DDBJ databases">
        <title>Chromosome-level genome assembly of Artemia franciscana.</title>
        <authorList>
            <person name="Jo E."/>
        </authorList>
    </citation>
    <scope>NUCLEOTIDE SEQUENCE</scope>
    <source>
        <tissue evidence="1">Whole body</tissue>
    </source>
</reference>
<dbReference type="AlphaFoldDB" id="A0AA88L5E0"/>
<evidence type="ECO:0000313" key="1">
    <source>
        <dbReference type="EMBL" id="KAK2719188.1"/>
    </source>
</evidence>
<dbReference type="EMBL" id="JAVRJZ010000008">
    <property type="protein sequence ID" value="KAK2719187.1"/>
    <property type="molecule type" value="Genomic_DNA"/>
</dbReference>
<sequence>MDSFEDDNEDWFYNTISRYGHLLMYDLLSVPYIVTPLSKRIVLMATKSTEGRHSLVLTQVPRKLLMHSVEESGRCKHRDFSIFGGINLEEEVLEVRRSQTSDENPRFFCLLKGKPGLTCYSLDNNEQVESNSTFFENTNISTFGIDNQKIVFANGTSLIVSNLESQNFMHKVDDVPDVSKVVFKSEHILLSCNKYTGQVSLYDLRSGDYKQLSTHRSPDQSATYTFACESDLIVNANSVGAINCFDLRTMGLISKFQEEGFMRTPVVDIQKNKVIVCSGSGSIPLYSPNGKIFEHEGHIKNSVGDRVCTLFAAWHHDESDLIFSCADDGSLHAWEPLFDK</sequence>
<keyword evidence="2" id="KW-1185">Reference proteome</keyword>
<evidence type="ECO:0000313" key="2">
    <source>
        <dbReference type="Proteomes" id="UP001187531"/>
    </source>
</evidence>
<dbReference type="EMBL" id="JAVRJZ010000008">
    <property type="protein sequence ID" value="KAK2719188.1"/>
    <property type="molecule type" value="Genomic_DNA"/>
</dbReference>
<accession>A0AA88L5E0</accession>
<protein>
    <submittedName>
        <fullName evidence="1">Uncharacterized protein</fullName>
    </submittedName>
</protein>
<organism evidence="1 2">
    <name type="scientific">Artemia franciscana</name>
    <name type="common">Brine shrimp</name>
    <name type="synonym">Artemia sanfranciscana</name>
    <dbReference type="NCBI Taxonomy" id="6661"/>
    <lineage>
        <taxon>Eukaryota</taxon>
        <taxon>Metazoa</taxon>
        <taxon>Ecdysozoa</taxon>
        <taxon>Arthropoda</taxon>
        <taxon>Crustacea</taxon>
        <taxon>Branchiopoda</taxon>
        <taxon>Anostraca</taxon>
        <taxon>Artemiidae</taxon>
        <taxon>Artemia</taxon>
    </lineage>
</organism>
<comment type="caution">
    <text evidence="1">The sequence shown here is derived from an EMBL/GenBank/DDBJ whole genome shotgun (WGS) entry which is preliminary data.</text>
</comment>
<dbReference type="Proteomes" id="UP001187531">
    <property type="component" value="Unassembled WGS sequence"/>
</dbReference>
<proteinExistence type="predicted"/>
<dbReference type="Gene3D" id="2.130.10.10">
    <property type="entry name" value="YVTN repeat-like/Quinoprotein amine dehydrogenase"/>
    <property type="match status" value="1"/>
</dbReference>